<keyword evidence="4" id="KW-0547">Nucleotide-binding</keyword>
<evidence type="ECO:0000313" key="10">
    <source>
        <dbReference type="Proteomes" id="UP001597112"/>
    </source>
</evidence>
<protein>
    <recommendedName>
        <fullName evidence="2">histidine kinase</fullName>
        <ecNumber evidence="2">2.7.13.3</ecNumber>
    </recommendedName>
</protein>
<reference evidence="10" key="1">
    <citation type="journal article" date="2019" name="Int. J. Syst. Evol. Microbiol.">
        <title>The Global Catalogue of Microorganisms (GCM) 10K type strain sequencing project: providing services to taxonomists for standard genome sequencing and annotation.</title>
        <authorList>
            <consortium name="The Broad Institute Genomics Platform"/>
            <consortium name="The Broad Institute Genome Sequencing Center for Infectious Disease"/>
            <person name="Wu L."/>
            <person name="Ma J."/>
        </authorList>
    </citation>
    <scope>NUCLEOTIDE SEQUENCE [LARGE SCALE GENOMIC DNA]</scope>
    <source>
        <strain evidence="10">CCUG 58938</strain>
    </source>
</reference>
<evidence type="ECO:0000313" key="9">
    <source>
        <dbReference type="EMBL" id="MFD0998295.1"/>
    </source>
</evidence>
<dbReference type="SUPFAM" id="SSF55874">
    <property type="entry name" value="ATPase domain of HSP90 chaperone/DNA topoisomerase II/histidine kinase"/>
    <property type="match status" value="1"/>
</dbReference>
<evidence type="ECO:0000256" key="2">
    <source>
        <dbReference type="ARBA" id="ARBA00012438"/>
    </source>
</evidence>
<name>A0ABW3JYN8_9BACT</name>
<dbReference type="InterPro" id="IPR005467">
    <property type="entry name" value="His_kinase_dom"/>
</dbReference>
<evidence type="ECO:0000256" key="3">
    <source>
        <dbReference type="ARBA" id="ARBA00022679"/>
    </source>
</evidence>
<dbReference type="RefSeq" id="WP_377574754.1">
    <property type="nucleotide sequence ID" value="NZ_JBHTKA010000001.1"/>
</dbReference>
<dbReference type="EC" id="2.7.13.3" evidence="2"/>
<evidence type="ECO:0000256" key="6">
    <source>
        <dbReference type="ARBA" id="ARBA00022840"/>
    </source>
</evidence>
<keyword evidence="7" id="KW-0902">Two-component regulatory system</keyword>
<organism evidence="9 10">
    <name type="scientific">Ohtaekwangia kribbensis</name>
    <dbReference type="NCBI Taxonomy" id="688913"/>
    <lineage>
        <taxon>Bacteria</taxon>
        <taxon>Pseudomonadati</taxon>
        <taxon>Bacteroidota</taxon>
        <taxon>Cytophagia</taxon>
        <taxon>Cytophagales</taxon>
        <taxon>Fulvivirgaceae</taxon>
        <taxon>Ohtaekwangia</taxon>
    </lineage>
</organism>
<dbReference type="EMBL" id="JBHTKA010000001">
    <property type="protein sequence ID" value="MFD0998295.1"/>
    <property type="molecule type" value="Genomic_DNA"/>
</dbReference>
<evidence type="ECO:0000256" key="5">
    <source>
        <dbReference type="ARBA" id="ARBA00022777"/>
    </source>
</evidence>
<keyword evidence="6" id="KW-0067">ATP-binding</keyword>
<keyword evidence="10" id="KW-1185">Reference proteome</keyword>
<evidence type="ECO:0000259" key="8">
    <source>
        <dbReference type="PROSITE" id="PS50109"/>
    </source>
</evidence>
<dbReference type="PRINTS" id="PR00344">
    <property type="entry name" value="BCTRLSENSOR"/>
</dbReference>
<evidence type="ECO:0000256" key="7">
    <source>
        <dbReference type="ARBA" id="ARBA00023012"/>
    </source>
</evidence>
<dbReference type="PANTHER" id="PTHR42878">
    <property type="entry name" value="TWO-COMPONENT HISTIDINE KINASE"/>
    <property type="match status" value="1"/>
</dbReference>
<comment type="caution">
    <text evidence="9">The sequence shown here is derived from an EMBL/GenBank/DDBJ whole genome shotgun (WGS) entry which is preliminary data.</text>
</comment>
<dbReference type="InterPro" id="IPR004358">
    <property type="entry name" value="Sig_transdc_His_kin-like_C"/>
</dbReference>
<dbReference type="CDD" id="cd00075">
    <property type="entry name" value="HATPase"/>
    <property type="match status" value="1"/>
</dbReference>
<proteinExistence type="predicted"/>
<feature type="domain" description="Histidine kinase" evidence="8">
    <location>
        <begin position="1"/>
        <end position="172"/>
    </location>
</feature>
<evidence type="ECO:0000256" key="4">
    <source>
        <dbReference type="ARBA" id="ARBA00022741"/>
    </source>
</evidence>
<accession>A0ABW3JYN8</accession>
<dbReference type="InterPro" id="IPR036890">
    <property type="entry name" value="HATPase_C_sf"/>
</dbReference>
<dbReference type="Gene3D" id="3.30.565.10">
    <property type="entry name" value="Histidine kinase-like ATPase, C-terminal domain"/>
    <property type="match status" value="1"/>
</dbReference>
<dbReference type="InterPro" id="IPR003594">
    <property type="entry name" value="HATPase_dom"/>
</dbReference>
<dbReference type="SMART" id="SM00387">
    <property type="entry name" value="HATPase_c"/>
    <property type="match status" value="1"/>
</dbReference>
<dbReference type="Pfam" id="PF02518">
    <property type="entry name" value="HATPase_c"/>
    <property type="match status" value="1"/>
</dbReference>
<sequence>MVKRMVDDLEQSLESSQKNAPDQQVDLAELIGKVLADYSEKIREQNIAVTIKVEQHVKLYMNESRFRVALAHVIDNAIQFSDDEKKKKFIEVLGNVNFTSCSVNVIDNGIGMERVTESKVFDLFYRGTEKSKGLGIGLHVVREVLEQMGGSVSVHSVYKAGSKFFLWLPNKTVRDANGAN</sequence>
<dbReference type="PROSITE" id="PS50109">
    <property type="entry name" value="HIS_KIN"/>
    <property type="match status" value="1"/>
</dbReference>
<keyword evidence="3" id="KW-0808">Transferase</keyword>
<dbReference type="GO" id="GO:0016301">
    <property type="term" value="F:kinase activity"/>
    <property type="evidence" value="ECO:0007669"/>
    <property type="project" value="UniProtKB-KW"/>
</dbReference>
<gene>
    <name evidence="9" type="ORF">ACFQ21_03215</name>
</gene>
<dbReference type="InterPro" id="IPR050351">
    <property type="entry name" value="BphY/WalK/GraS-like"/>
</dbReference>
<keyword evidence="5 9" id="KW-0418">Kinase</keyword>
<comment type="catalytic activity">
    <reaction evidence="1">
        <text>ATP + protein L-histidine = ADP + protein N-phospho-L-histidine.</text>
        <dbReference type="EC" id="2.7.13.3"/>
    </reaction>
</comment>
<evidence type="ECO:0000256" key="1">
    <source>
        <dbReference type="ARBA" id="ARBA00000085"/>
    </source>
</evidence>
<dbReference type="PANTHER" id="PTHR42878:SF7">
    <property type="entry name" value="SENSOR HISTIDINE KINASE GLRK"/>
    <property type="match status" value="1"/>
</dbReference>
<dbReference type="Proteomes" id="UP001597112">
    <property type="component" value="Unassembled WGS sequence"/>
</dbReference>